<keyword evidence="12" id="KW-0449">Lipoprotein</keyword>
<evidence type="ECO:0000313" key="13">
    <source>
        <dbReference type="EMBL" id="OOS18386.1"/>
    </source>
</evidence>
<comment type="caution">
    <text evidence="13">The sequence shown here is derived from an EMBL/GenBank/DDBJ whole genome shotgun (WGS) entry which is preliminary data.</text>
</comment>
<keyword evidence="9" id="KW-0564">Palmitate</keyword>
<evidence type="ECO:0000313" key="14">
    <source>
        <dbReference type="Proteomes" id="UP000191094"/>
    </source>
</evidence>
<name>A0A1T0C7N9_9GAMM</name>
<keyword evidence="6" id="KW-0732">Signal</keyword>
<comment type="similarity">
    <text evidence="2">Belongs to the LolB family.</text>
</comment>
<proteinExistence type="inferred from homology"/>
<evidence type="ECO:0000256" key="10">
    <source>
        <dbReference type="ARBA" id="ARBA00023186"/>
    </source>
</evidence>
<dbReference type="GO" id="GO:0015031">
    <property type="term" value="P:protein transport"/>
    <property type="evidence" value="ECO:0007669"/>
    <property type="project" value="UniProtKB-KW"/>
</dbReference>
<dbReference type="Gene3D" id="2.50.20.10">
    <property type="entry name" value="Lipoprotein localisation LolA/LolB/LppX"/>
    <property type="match status" value="1"/>
</dbReference>
<keyword evidence="7" id="KW-0653">Protein transport</keyword>
<dbReference type="EMBL" id="MUYT01000018">
    <property type="protein sequence ID" value="OOS18386.1"/>
    <property type="molecule type" value="Genomic_DNA"/>
</dbReference>
<dbReference type="SUPFAM" id="SSF89392">
    <property type="entry name" value="Prokaryotic lipoproteins and lipoprotein localization factors"/>
    <property type="match status" value="1"/>
</dbReference>
<evidence type="ECO:0000256" key="9">
    <source>
        <dbReference type="ARBA" id="ARBA00023139"/>
    </source>
</evidence>
<dbReference type="STRING" id="90241.B0682_09110"/>
<reference evidence="13 14" key="1">
    <citation type="submission" date="2017-02" db="EMBL/GenBank/DDBJ databases">
        <title>Draft genome sequence of Moraxella lincolnii CCUG 9405T type strain.</title>
        <authorList>
            <person name="Salva-Serra F."/>
            <person name="Engstrom-Jakobsson H."/>
            <person name="Thorell K."/>
            <person name="Jaen-Luchoro D."/>
            <person name="Gonzales-Siles L."/>
            <person name="Karlsson R."/>
            <person name="Yazdan S."/>
            <person name="Boulund F."/>
            <person name="Johnning A."/>
            <person name="Engstrand L."/>
            <person name="Kristiansson E."/>
            <person name="Moore E."/>
        </authorList>
    </citation>
    <scope>NUCLEOTIDE SEQUENCE [LARGE SCALE GENOMIC DNA]</scope>
    <source>
        <strain evidence="13 14">CCUG 9405</strain>
    </source>
</reference>
<dbReference type="CDD" id="cd16326">
    <property type="entry name" value="LolB"/>
    <property type="match status" value="1"/>
</dbReference>
<gene>
    <name evidence="13" type="ORF">B0682_09110</name>
</gene>
<dbReference type="Proteomes" id="UP000191094">
    <property type="component" value="Unassembled WGS sequence"/>
</dbReference>
<keyword evidence="14" id="KW-1185">Reference proteome</keyword>
<organism evidence="13 14">
    <name type="scientific">Lwoffella lincolnii</name>
    <dbReference type="NCBI Taxonomy" id="90241"/>
    <lineage>
        <taxon>Bacteria</taxon>
        <taxon>Pseudomonadati</taxon>
        <taxon>Pseudomonadota</taxon>
        <taxon>Gammaproteobacteria</taxon>
        <taxon>Moraxellales</taxon>
        <taxon>Moraxellaceae</taxon>
        <taxon>Lwoffella</taxon>
    </lineage>
</organism>
<comment type="subunit">
    <text evidence="3">Monomer.</text>
</comment>
<keyword evidence="5" id="KW-0813">Transport</keyword>
<comment type="subcellular location">
    <subcellularLocation>
        <location evidence="1">Cell outer membrane</location>
        <topology evidence="1">Lipid-anchor</topology>
    </subcellularLocation>
</comment>
<keyword evidence="8" id="KW-0472">Membrane</keyword>
<accession>A0A1T0C7N9</accession>
<protein>
    <recommendedName>
        <fullName evidence="4">Outer-membrane lipoprotein LolB</fullName>
    </recommendedName>
</protein>
<evidence type="ECO:0000256" key="2">
    <source>
        <dbReference type="ARBA" id="ARBA00009696"/>
    </source>
</evidence>
<evidence type="ECO:0000256" key="7">
    <source>
        <dbReference type="ARBA" id="ARBA00022927"/>
    </source>
</evidence>
<keyword evidence="11" id="KW-0998">Cell outer membrane</keyword>
<keyword evidence="10" id="KW-0143">Chaperone</keyword>
<evidence type="ECO:0000256" key="8">
    <source>
        <dbReference type="ARBA" id="ARBA00023136"/>
    </source>
</evidence>
<evidence type="ECO:0000256" key="3">
    <source>
        <dbReference type="ARBA" id="ARBA00011245"/>
    </source>
</evidence>
<dbReference type="InterPro" id="IPR029046">
    <property type="entry name" value="LolA/LolB/LppX"/>
</dbReference>
<dbReference type="Pfam" id="PF03550">
    <property type="entry name" value="LolB"/>
    <property type="match status" value="1"/>
</dbReference>
<evidence type="ECO:0000256" key="4">
    <source>
        <dbReference type="ARBA" id="ARBA00016202"/>
    </source>
</evidence>
<evidence type="ECO:0000256" key="1">
    <source>
        <dbReference type="ARBA" id="ARBA00004459"/>
    </source>
</evidence>
<evidence type="ECO:0000256" key="11">
    <source>
        <dbReference type="ARBA" id="ARBA00023237"/>
    </source>
</evidence>
<evidence type="ECO:0000256" key="12">
    <source>
        <dbReference type="ARBA" id="ARBA00023288"/>
    </source>
</evidence>
<dbReference type="AlphaFoldDB" id="A0A1T0C7N9"/>
<evidence type="ECO:0000256" key="5">
    <source>
        <dbReference type="ARBA" id="ARBA00022448"/>
    </source>
</evidence>
<dbReference type="GO" id="GO:0009279">
    <property type="term" value="C:cell outer membrane"/>
    <property type="evidence" value="ECO:0007669"/>
    <property type="project" value="UniProtKB-SubCell"/>
</dbReference>
<evidence type="ECO:0000256" key="6">
    <source>
        <dbReference type="ARBA" id="ARBA00022729"/>
    </source>
</evidence>
<dbReference type="InterPro" id="IPR004565">
    <property type="entry name" value="OM_lipoprot_LolB"/>
</dbReference>
<sequence length="221" mass="23845">MALSAVLSASWLVGCQSTPNTTASNMPAQTVSDIKASEIKASEITASDMTPLTPIKPDKFALLGKIGMVNTSNNQAGSAFYAWGQEQDRFTIELQGALGLGLTTITYNGSTAMLKNARIGTMTAPTPEALLLQATNWQAPISHLPYWLSGSPAPSDTTQHQDEHGRLTQAVNGEWTAHFTYPNDVKHHHDTRLDGYPYALPNQITATHANGSKLTMSIRHQ</sequence>